<feature type="domain" description="Peptidase S1" evidence="8">
    <location>
        <begin position="30"/>
        <end position="253"/>
    </location>
</feature>
<gene>
    <name evidence="9" type="ORF">ABMA28_011710</name>
</gene>
<evidence type="ECO:0000256" key="6">
    <source>
        <dbReference type="RuleBase" id="RU363034"/>
    </source>
</evidence>
<evidence type="ECO:0000256" key="5">
    <source>
        <dbReference type="ARBA" id="ARBA00023157"/>
    </source>
</evidence>
<dbReference type="PROSITE" id="PS00135">
    <property type="entry name" value="TRYPSIN_SER"/>
    <property type="match status" value="1"/>
</dbReference>
<dbReference type="GO" id="GO:0006508">
    <property type="term" value="P:proteolysis"/>
    <property type="evidence" value="ECO:0007669"/>
    <property type="project" value="UniProtKB-KW"/>
</dbReference>
<evidence type="ECO:0000256" key="1">
    <source>
        <dbReference type="ARBA" id="ARBA00007664"/>
    </source>
</evidence>
<evidence type="ECO:0000256" key="3">
    <source>
        <dbReference type="ARBA" id="ARBA00022801"/>
    </source>
</evidence>
<keyword evidence="7" id="KW-0732">Signal</keyword>
<organism evidence="9 10">
    <name type="scientific">Loxostege sticticalis</name>
    <name type="common">Beet webworm moth</name>
    <dbReference type="NCBI Taxonomy" id="481309"/>
    <lineage>
        <taxon>Eukaryota</taxon>
        <taxon>Metazoa</taxon>
        <taxon>Ecdysozoa</taxon>
        <taxon>Arthropoda</taxon>
        <taxon>Hexapoda</taxon>
        <taxon>Insecta</taxon>
        <taxon>Pterygota</taxon>
        <taxon>Neoptera</taxon>
        <taxon>Endopterygota</taxon>
        <taxon>Lepidoptera</taxon>
        <taxon>Glossata</taxon>
        <taxon>Ditrysia</taxon>
        <taxon>Pyraloidea</taxon>
        <taxon>Crambidae</taxon>
        <taxon>Pyraustinae</taxon>
        <taxon>Loxostege</taxon>
    </lineage>
</organism>
<dbReference type="PRINTS" id="PR00722">
    <property type="entry name" value="CHYMOTRYPSIN"/>
</dbReference>
<dbReference type="InterPro" id="IPR050430">
    <property type="entry name" value="Peptidase_S1"/>
</dbReference>
<keyword evidence="4 6" id="KW-0720">Serine protease</keyword>
<dbReference type="InterPro" id="IPR018114">
    <property type="entry name" value="TRYPSIN_HIS"/>
</dbReference>
<dbReference type="SUPFAM" id="SSF50494">
    <property type="entry name" value="Trypsin-like serine proteases"/>
    <property type="match status" value="1"/>
</dbReference>
<dbReference type="InterPro" id="IPR033116">
    <property type="entry name" value="TRYPSIN_SER"/>
</dbReference>
<evidence type="ECO:0000256" key="7">
    <source>
        <dbReference type="SAM" id="SignalP"/>
    </source>
</evidence>
<sequence>MHCVIFINKFIIILVGMTVVTAESLFRPRVLDGVDDVNNEFPYVISLETSVPWYKNMYRVCTGTYISQEWVLTAGHCLALVPKITTVRYGKMTIPRNATKSVTKILKMVPHPSYQDIAPDAGMKNDIGLILTQKTQMETIGQLSAIDSKFLTGLKVRYAGFGRTGRLHDETRPLQLGEGVVIRCSHEAVRWCPAICIVAHCSRRDQDAAVGDSGGPVFYEGKIVAVVSGAITPPEGIYTPVSPYLDWIRSTVLDEKNLL</sequence>
<dbReference type="AlphaFoldDB" id="A0ABD0TKL1"/>
<dbReference type="PANTHER" id="PTHR24276:SF98">
    <property type="entry name" value="FI18310P1-RELATED"/>
    <property type="match status" value="1"/>
</dbReference>
<feature type="signal peptide" evidence="7">
    <location>
        <begin position="1"/>
        <end position="22"/>
    </location>
</feature>
<comment type="similarity">
    <text evidence="1">Belongs to the peptidase S1 family.</text>
</comment>
<dbReference type="Pfam" id="PF00089">
    <property type="entry name" value="Trypsin"/>
    <property type="match status" value="1"/>
</dbReference>
<keyword evidence="2 6" id="KW-0645">Protease</keyword>
<dbReference type="Proteomes" id="UP001549921">
    <property type="component" value="Unassembled WGS sequence"/>
</dbReference>
<evidence type="ECO:0000256" key="2">
    <source>
        <dbReference type="ARBA" id="ARBA00022670"/>
    </source>
</evidence>
<dbReference type="EMBL" id="JBEDNZ010000003">
    <property type="protein sequence ID" value="KAL0849756.1"/>
    <property type="molecule type" value="Genomic_DNA"/>
</dbReference>
<dbReference type="GO" id="GO:0008236">
    <property type="term" value="F:serine-type peptidase activity"/>
    <property type="evidence" value="ECO:0007669"/>
    <property type="project" value="UniProtKB-KW"/>
</dbReference>
<evidence type="ECO:0000313" key="10">
    <source>
        <dbReference type="Proteomes" id="UP001549921"/>
    </source>
</evidence>
<protein>
    <recommendedName>
        <fullName evidence="8">Peptidase S1 domain-containing protein</fullName>
    </recommendedName>
</protein>
<keyword evidence="5" id="KW-1015">Disulfide bond</keyword>
<dbReference type="PROSITE" id="PS50240">
    <property type="entry name" value="TRYPSIN_DOM"/>
    <property type="match status" value="1"/>
</dbReference>
<comment type="caution">
    <text evidence="9">The sequence shown here is derived from an EMBL/GenBank/DDBJ whole genome shotgun (WGS) entry which is preliminary data.</text>
</comment>
<dbReference type="InterPro" id="IPR001314">
    <property type="entry name" value="Peptidase_S1A"/>
</dbReference>
<accession>A0ABD0TKL1</accession>
<dbReference type="Gene3D" id="2.40.10.10">
    <property type="entry name" value="Trypsin-like serine proteases"/>
    <property type="match status" value="2"/>
</dbReference>
<dbReference type="PROSITE" id="PS00134">
    <property type="entry name" value="TRYPSIN_HIS"/>
    <property type="match status" value="1"/>
</dbReference>
<keyword evidence="3 6" id="KW-0378">Hydrolase</keyword>
<dbReference type="InterPro" id="IPR043504">
    <property type="entry name" value="Peptidase_S1_PA_chymotrypsin"/>
</dbReference>
<dbReference type="InterPro" id="IPR001254">
    <property type="entry name" value="Trypsin_dom"/>
</dbReference>
<proteinExistence type="inferred from homology"/>
<reference evidence="9 10" key="1">
    <citation type="submission" date="2024-06" db="EMBL/GenBank/DDBJ databases">
        <title>A chromosome-level genome assembly of beet webworm, Loxostege sticticalis.</title>
        <authorList>
            <person name="Zhang Y."/>
        </authorList>
    </citation>
    <scope>NUCLEOTIDE SEQUENCE [LARGE SCALE GENOMIC DNA]</scope>
    <source>
        <strain evidence="9">AQ028</strain>
        <tissue evidence="9">Male pupae</tissue>
    </source>
</reference>
<evidence type="ECO:0000313" key="9">
    <source>
        <dbReference type="EMBL" id="KAL0849756.1"/>
    </source>
</evidence>
<dbReference type="SMART" id="SM00020">
    <property type="entry name" value="Tryp_SPc"/>
    <property type="match status" value="1"/>
</dbReference>
<name>A0ABD0TKL1_LOXSC</name>
<dbReference type="PANTHER" id="PTHR24276">
    <property type="entry name" value="POLYSERASE-RELATED"/>
    <property type="match status" value="1"/>
</dbReference>
<feature type="chain" id="PRO_5044802795" description="Peptidase S1 domain-containing protein" evidence="7">
    <location>
        <begin position="23"/>
        <end position="259"/>
    </location>
</feature>
<dbReference type="InterPro" id="IPR009003">
    <property type="entry name" value="Peptidase_S1_PA"/>
</dbReference>
<evidence type="ECO:0000259" key="8">
    <source>
        <dbReference type="PROSITE" id="PS50240"/>
    </source>
</evidence>
<evidence type="ECO:0000256" key="4">
    <source>
        <dbReference type="ARBA" id="ARBA00022825"/>
    </source>
</evidence>